<organism evidence="2 3">
    <name type="scientific">Streptomyces viridochromogenes Tue57</name>
    <dbReference type="NCBI Taxonomy" id="1160705"/>
    <lineage>
        <taxon>Bacteria</taxon>
        <taxon>Bacillati</taxon>
        <taxon>Actinomycetota</taxon>
        <taxon>Actinomycetes</taxon>
        <taxon>Kitasatosporales</taxon>
        <taxon>Streptomycetaceae</taxon>
        <taxon>Streptomyces</taxon>
    </lineage>
</organism>
<protein>
    <submittedName>
        <fullName evidence="2">Uncharacterized protein</fullName>
    </submittedName>
</protein>
<dbReference type="PATRIC" id="fig|1160705.3.peg.656"/>
<gene>
    <name evidence="2" type="ORF">STVIR_0663</name>
</gene>
<feature type="compositionally biased region" description="Low complexity" evidence="1">
    <location>
        <begin position="21"/>
        <end position="31"/>
    </location>
</feature>
<comment type="caution">
    <text evidence="2">The sequence shown here is derived from an EMBL/GenBank/DDBJ whole genome shotgun (WGS) entry which is preliminary data.</text>
</comment>
<evidence type="ECO:0000256" key="1">
    <source>
        <dbReference type="SAM" id="MobiDB-lite"/>
    </source>
</evidence>
<dbReference type="AlphaFoldDB" id="L8PSG7"/>
<evidence type="ECO:0000313" key="2">
    <source>
        <dbReference type="EMBL" id="ELS58347.1"/>
    </source>
</evidence>
<proteinExistence type="predicted"/>
<dbReference type="EMBL" id="AMLP01000026">
    <property type="protein sequence ID" value="ELS58347.1"/>
    <property type="molecule type" value="Genomic_DNA"/>
</dbReference>
<accession>L8PSG7</accession>
<sequence>MAERFRPVCPRGSSQVPPRSRFLLRNPLTRPTLPPTF</sequence>
<dbReference type="Proteomes" id="UP000011205">
    <property type="component" value="Unassembled WGS sequence"/>
</dbReference>
<evidence type="ECO:0000313" key="3">
    <source>
        <dbReference type="Proteomes" id="UP000011205"/>
    </source>
</evidence>
<name>L8PSG7_STRVR</name>
<feature type="region of interest" description="Disordered" evidence="1">
    <location>
        <begin position="1"/>
        <end position="37"/>
    </location>
</feature>
<reference evidence="2 3" key="1">
    <citation type="journal article" date="2013" name="Genome Announc.">
        <title>Draft Genome Sequence of Streptomyces viridochromogenes Strain Tu57, Producer of Avilamycin.</title>
        <authorList>
            <person name="Gruning B.A."/>
            <person name="Erxleben A."/>
            <person name="Hahnlein A."/>
            <person name="Gunther S."/>
        </authorList>
    </citation>
    <scope>NUCLEOTIDE SEQUENCE [LARGE SCALE GENOMIC DNA]</scope>
    <source>
        <strain evidence="2 3">Tue57</strain>
    </source>
</reference>